<keyword evidence="2" id="KW-1185">Reference proteome</keyword>
<comment type="caution">
    <text evidence="1">The sequence shown here is derived from an EMBL/GenBank/DDBJ whole genome shotgun (WGS) entry which is preliminary data.</text>
</comment>
<dbReference type="Proteomes" id="UP000801492">
    <property type="component" value="Unassembled WGS sequence"/>
</dbReference>
<dbReference type="AlphaFoldDB" id="A0A8K0D7I0"/>
<reference evidence="1" key="1">
    <citation type="submission" date="2019-08" db="EMBL/GenBank/DDBJ databases">
        <title>The genome of the North American firefly Photinus pyralis.</title>
        <authorList>
            <consortium name="Photinus pyralis genome working group"/>
            <person name="Fallon T.R."/>
            <person name="Sander Lower S.E."/>
            <person name="Weng J.-K."/>
        </authorList>
    </citation>
    <scope>NUCLEOTIDE SEQUENCE</scope>
    <source>
        <strain evidence="1">TRF0915ILg1</strain>
        <tissue evidence="1">Whole body</tissue>
    </source>
</reference>
<evidence type="ECO:0000313" key="1">
    <source>
        <dbReference type="EMBL" id="KAF2897682.1"/>
    </source>
</evidence>
<protein>
    <submittedName>
        <fullName evidence="1">Uncharacterized protein</fullName>
    </submittedName>
</protein>
<sequence length="213" mass="23854">MSLTGKALSVTEKYSMTSENHNTVWDLLGNRFENINLLVYFKHSRVGKVQSEVKTETNVRILSKYSNFFLDLTCLVLPQITDKIPSISFPSAILEIPDDLRLADPDFNQVAPIDILIGAAHFYNLQCIGQFPISHVPSAADYSILQLGEHESTKALGVMWNSSSDTIQFKLNPTLENNQCHKMYILSITSQIFDPLGLLGPDVLIAKLITREL</sequence>
<dbReference type="EMBL" id="VTPC01003979">
    <property type="protein sequence ID" value="KAF2897682.1"/>
    <property type="molecule type" value="Genomic_DNA"/>
</dbReference>
<organism evidence="1 2">
    <name type="scientific">Ignelater luminosus</name>
    <name type="common">Cucubano</name>
    <name type="synonym">Pyrophorus luminosus</name>
    <dbReference type="NCBI Taxonomy" id="2038154"/>
    <lineage>
        <taxon>Eukaryota</taxon>
        <taxon>Metazoa</taxon>
        <taxon>Ecdysozoa</taxon>
        <taxon>Arthropoda</taxon>
        <taxon>Hexapoda</taxon>
        <taxon>Insecta</taxon>
        <taxon>Pterygota</taxon>
        <taxon>Neoptera</taxon>
        <taxon>Endopterygota</taxon>
        <taxon>Coleoptera</taxon>
        <taxon>Polyphaga</taxon>
        <taxon>Elateriformia</taxon>
        <taxon>Elateroidea</taxon>
        <taxon>Elateridae</taxon>
        <taxon>Agrypninae</taxon>
        <taxon>Pyrophorini</taxon>
        <taxon>Ignelater</taxon>
    </lineage>
</organism>
<evidence type="ECO:0000313" key="2">
    <source>
        <dbReference type="Proteomes" id="UP000801492"/>
    </source>
</evidence>
<gene>
    <name evidence="1" type="ORF">ILUMI_08499</name>
</gene>
<accession>A0A8K0D7I0</accession>
<dbReference type="OrthoDB" id="8194935at2759"/>
<proteinExistence type="predicted"/>
<name>A0A8K0D7I0_IGNLU</name>